<dbReference type="PANTHER" id="PTHR22726:SF1">
    <property type="entry name" value="METALLOENDOPEPTIDASE OMA1, MITOCHONDRIAL"/>
    <property type="match status" value="1"/>
</dbReference>
<keyword evidence="10" id="KW-1185">Reference proteome</keyword>
<protein>
    <submittedName>
        <fullName evidence="9">M48 family metallopeptidase</fullName>
    </submittedName>
</protein>
<dbReference type="Pfam" id="PF01435">
    <property type="entry name" value="Peptidase_M48"/>
    <property type="match status" value="1"/>
</dbReference>
<comment type="caution">
    <text evidence="9">The sequence shown here is derived from an EMBL/GenBank/DDBJ whole genome shotgun (WGS) entry which is preliminary data.</text>
</comment>
<keyword evidence="7" id="KW-0812">Transmembrane</keyword>
<reference evidence="9 10" key="1">
    <citation type="submission" date="2021-07" db="EMBL/GenBank/DDBJ databases">
        <authorList>
            <person name="Kim M.K."/>
        </authorList>
    </citation>
    <scope>NUCLEOTIDE SEQUENCE [LARGE SCALE GENOMIC DNA]</scope>
    <source>
        <strain evidence="9 10">HLY7-15</strain>
    </source>
</reference>
<dbReference type="CDD" id="cd07332">
    <property type="entry name" value="M48C_Oma1_like"/>
    <property type="match status" value="1"/>
</dbReference>
<sequence>MFEGKYYNGRTSKGMPAFITLEPSYIRVAWQTDDETGTEIWDLSEIHKSEFNDANTILEYGKFPRQSISVFEQGFKEALEQQYRDAKFLKSRYSSFAKTGLTGLVVGGLSLLGLAIVLFVWGVPALAEKVASHFPVSYERAMGEQLHAQMMQGQTIDSAKTEALQQYLSALKVESDFPIHVTVVEDDMVNAFAVPGGFIVVHDAILDEMEHHEELAGLLGHEIGHVQMRHSTKALTRSLSYFMLASVLFGDVSGIAAVIVDNASTLNNLEYSRTAESDSDKAGLELLVQNKLNPKGMVWLMERLNSDEPEFLKFISTHPNTNDRIKEIESHIRKTNYKPEPNMELEAAWKKLKAD</sequence>
<evidence type="ECO:0000259" key="8">
    <source>
        <dbReference type="Pfam" id="PF01435"/>
    </source>
</evidence>
<dbReference type="Gene3D" id="3.30.2010.10">
    <property type="entry name" value="Metalloproteases ('zincins'), catalytic domain"/>
    <property type="match status" value="1"/>
</dbReference>
<evidence type="ECO:0000256" key="1">
    <source>
        <dbReference type="ARBA" id="ARBA00022670"/>
    </source>
</evidence>
<feature type="transmembrane region" description="Helical" evidence="7">
    <location>
        <begin position="101"/>
        <end position="123"/>
    </location>
</feature>
<evidence type="ECO:0000256" key="3">
    <source>
        <dbReference type="ARBA" id="ARBA00022801"/>
    </source>
</evidence>
<evidence type="ECO:0000313" key="10">
    <source>
        <dbReference type="Proteomes" id="UP000774935"/>
    </source>
</evidence>
<evidence type="ECO:0000256" key="7">
    <source>
        <dbReference type="SAM" id="Phobius"/>
    </source>
</evidence>
<keyword evidence="1 6" id="KW-0645">Protease</keyword>
<dbReference type="InterPro" id="IPR001915">
    <property type="entry name" value="Peptidase_M48"/>
</dbReference>
<evidence type="ECO:0000256" key="2">
    <source>
        <dbReference type="ARBA" id="ARBA00022723"/>
    </source>
</evidence>
<accession>A0ABS6XC30</accession>
<keyword evidence="3 6" id="KW-0378">Hydrolase</keyword>
<feature type="transmembrane region" description="Helical" evidence="7">
    <location>
        <begin position="239"/>
        <end position="260"/>
    </location>
</feature>
<keyword evidence="7" id="KW-1133">Transmembrane helix</keyword>
<dbReference type="EMBL" id="JAHWXQ010000002">
    <property type="protein sequence ID" value="MBW3365563.1"/>
    <property type="molecule type" value="Genomic_DNA"/>
</dbReference>
<dbReference type="Proteomes" id="UP000774935">
    <property type="component" value="Unassembled WGS sequence"/>
</dbReference>
<organism evidence="9 10">
    <name type="scientific">Pontibacter populi</name>
    <dbReference type="NCBI Taxonomy" id="890055"/>
    <lineage>
        <taxon>Bacteria</taxon>
        <taxon>Pseudomonadati</taxon>
        <taxon>Bacteroidota</taxon>
        <taxon>Cytophagia</taxon>
        <taxon>Cytophagales</taxon>
        <taxon>Hymenobacteraceae</taxon>
        <taxon>Pontibacter</taxon>
    </lineage>
</organism>
<gene>
    <name evidence="9" type="ORF">KYK27_10930</name>
</gene>
<evidence type="ECO:0000313" key="9">
    <source>
        <dbReference type="EMBL" id="MBW3365563.1"/>
    </source>
</evidence>
<evidence type="ECO:0000256" key="5">
    <source>
        <dbReference type="ARBA" id="ARBA00023049"/>
    </source>
</evidence>
<keyword evidence="7" id="KW-0472">Membrane</keyword>
<evidence type="ECO:0000256" key="6">
    <source>
        <dbReference type="RuleBase" id="RU003983"/>
    </source>
</evidence>
<proteinExistence type="inferred from homology"/>
<name>A0ABS6XC30_9BACT</name>
<dbReference type="InterPro" id="IPR051156">
    <property type="entry name" value="Mito/Outer_Membr_Metalloprot"/>
</dbReference>
<dbReference type="PANTHER" id="PTHR22726">
    <property type="entry name" value="METALLOENDOPEPTIDASE OMA1"/>
    <property type="match status" value="1"/>
</dbReference>
<feature type="domain" description="Peptidase M48" evidence="8">
    <location>
        <begin position="160"/>
        <end position="330"/>
    </location>
</feature>
<dbReference type="RefSeq" id="WP_199110034.1">
    <property type="nucleotide sequence ID" value="NZ_JAHWXQ010000002.1"/>
</dbReference>
<comment type="similarity">
    <text evidence="6">Belongs to the peptidase M48 family.</text>
</comment>
<evidence type="ECO:0000256" key="4">
    <source>
        <dbReference type="ARBA" id="ARBA00022833"/>
    </source>
</evidence>
<keyword evidence="4 6" id="KW-0862">Zinc</keyword>
<comment type="cofactor">
    <cofactor evidence="6">
        <name>Zn(2+)</name>
        <dbReference type="ChEBI" id="CHEBI:29105"/>
    </cofactor>
    <text evidence="6">Binds 1 zinc ion per subunit.</text>
</comment>
<keyword evidence="2" id="KW-0479">Metal-binding</keyword>
<keyword evidence="5 6" id="KW-0482">Metalloprotease</keyword>